<sequence length="177" mass="20241">MQLGITITLQKHLKVKQPPYGQPTDLFFCWELHVIRFMGKRALAMVNANNRFFVMLAGMKAADWKVLPERAEEAIEAGLRSEGYKEEQINAYFNLAGALKITKTHGRKPVAGLNKAIERLDYTDEPWNLGEMYQEDICHWVNRDICSPAGFETYDHPCALLEEDMKRVGIVKRGKGQ</sequence>
<dbReference type="EMBL" id="CACRSQ010000007">
    <property type="protein sequence ID" value="VYT27094.1"/>
    <property type="molecule type" value="Genomic_DNA"/>
</dbReference>
<evidence type="ECO:0000313" key="2">
    <source>
        <dbReference type="EMBL" id="VYT27094.1"/>
    </source>
</evidence>
<dbReference type="RefSeq" id="WP_006567673.1">
    <property type="nucleotide sequence ID" value="NZ_BAABRZ010000002.1"/>
</dbReference>
<dbReference type="InterPro" id="IPR053864">
    <property type="entry name" value="DUF6933"/>
</dbReference>
<organism evidence="2">
    <name type="scientific">Anaerostipes caccae</name>
    <dbReference type="NCBI Taxonomy" id="105841"/>
    <lineage>
        <taxon>Bacteria</taxon>
        <taxon>Bacillati</taxon>
        <taxon>Bacillota</taxon>
        <taxon>Clostridia</taxon>
        <taxon>Lachnospirales</taxon>
        <taxon>Lachnospiraceae</taxon>
        <taxon>Anaerostipes</taxon>
    </lineage>
</organism>
<proteinExistence type="predicted"/>
<protein>
    <recommendedName>
        <fullName evidence="1">DUF6933 domain-containing protein</fullName>
    </recommendedName>
</protein>
<accession>A0A6N2V9H9</accession>
<evidence type="ECO:0000259" key="1">
    <source>
        <dbReference type="Pfam" id="PF22016"/>
    </source>
</evidence>
<feature type="domain" description="DUF6933" evidence="1">
    <location>
        <begin position="3"/>
        <end position="158"/>
    </location>
</feature>
<dbReference type="GeneID" id="69469539"/>
<dbReference type="AlphaFoldDB" id="A0A6N2V9H9"/>
<gene>
    <name evidence="2" type="ORF">ACLFYP115_02383</name>
</gene>
<dbReference type="Pfam" id="PF22016">
    <property type="entry name" value="DUF6933"/>
    <property type="match status" value="1"/>
</dbReference>
<reference evidence="2" key="1">
    <citation type="submission" date="2019-11" db="EMBL/GenBank/DDBJ databases">
        <authorList>
            <person name="Feng L."/>
        </authorList>
    </citation>
    <scope>NUCLEOTIDE SEQUENCE</scope>
    <source>
        <strain evidence="2">AcaccaeLFYP115</strain>
    </source>
</reference>
<name>A0A6N2V9H9_9FIRM</name>